<name>A0ABN7WKB8_GIGMA</name>
<reference evidence="2 3" key="1">
    <citation type="submission" date="2021-06" db="EMBL/GenBank/DDBJ databases">
        <authorList>
            <person name="Kallberg Y."/>
            <person name="Tangrot J."/>
            <person name="Rosling A."/>
        </authorList>
    </citation>
    <scope>NUCLEOTIDE SEQUENCE [LARGE SCALE GENOMIC DNA]</scope>
    <source>
        <strain evidence="2 3">120-4 pot B 10/14</strain>
    </source>
</reference>
<evidence type="ECO:0000313" key="3">
    <source>
        <dbReference type="Proteomes" id="UP000789901"/>
    </source>
</evidence>
<proteinExistence type="predicted"/>
<dbReference type="Proteomes" id="UP000789901">
    <property type="component" value="Unassembled WGS sequence"/>
</dbReference>
<protein>
    <submittedName>
        <fullName evidence="2">12626_t:CDS:1</fullName>
    </submittedName>
</protein>
<evidence type="ECO:0000256" key="1">
    <source>
        <dbReference type="SAM" id="MobiDB-lite"/>
    </source>
</evidence>
<evidence type="ECO:0000313" key="2">
    <source>
        <dbReference type="EMBL" id="CAG8834044.1"/>
    </source>
</evidence>
<sequence>ELEEFTTTETTTETTTTETTTTKTTTTETTTAQAVALQESMNKSFEKYRARIYRQGSVYRKKIANNTIEARATIAIAPDHDMNQQTRKRKLQPIFFQQGVFKSLTFNNQTVVVEMNGEDIRVPIKCINAVRNKL</sequence>
<organism evidence="2 3">
    <name type="scientific">Gigaspora margarita</name>
    <dbReference type="NCBI Taxonomy" id="4874"/>
    <lineage>
        <taxon>Eukaryota</taxon>
        <taxon>Fungi</taxon>
        <taxon>Fungi incertae sedis</taxon>
        <taxon>Mucoromycota</taxon>
        <taxon>Glomeromycotina</taxon>
        <taxon>Glomeromycetes</taxon>
        <taxon>Diversisporales</taxon>
        <taxon>Gigasporaceae</taxon>
        <taxon>Gigaspora</taxon>
    </lineage>
</organism>
<comment type="caution">
    <text evidence="2">The sequence shown here is derived from an EMBL/GenBank/DDBJ whole genome shotgun (WGS) entry which is preliminary data.</text>
</comment>
<keyword evidence="3" id="KW-1185">Reference proteome</keyword>
<feature type="compositionally biased region" description="Low complexity" evidence="1">
    <location>
        <begin position="7"/>
        <end position="30"/>
    </location>
</feature>
<accession>A0ABN7WKB8</accession>
<feature type="region of interest" description="Disordered" evidence="1">
    <location>
        <begin position="1"/>
        <end position="30"/>
    </location>
</feature>
<gene>
    <name evidence="2" type="ORF">GMARGA_LOCUS31857</name>
</gene>
<feature type="non-terminal residue" evidence="2">
    <location>
        <position position="1"/>
    </location>
</feature>
<dbReference type="EMBL" id="CAJVQB010048541">
    <property type="protein sequence ID" value="CAG8834044.1"/>
    <property type="molecule type" value="Genomic_DNA"/>
</dbReference>